<organism evidence="2 3">
    <name type="scientific">Fulvivirga imtechensis AK7</name>
    <dbReference type="NCBI Taxonomy" id="1237149"/>
    <lineage>
        <taxon>Bacteria</taxon>
        <taxon>Pseudomonadati</taxon>
        <taxon>Bacteroidota</taxon>
        <taxon>Cytophagia</taxon>
        <taxon>Cytophagales</taxon>
        <taxon>Fulvivirgaceae</taxon>
        <taxon>Fulvivirga</taxon>
    </lineage>
</organism>
<proteinExistence type="predicted"/>
<evidence type="ECO:0000313" key="2">
    <source>
        <dbReference type="EMBL" id="ELR69055.1"/>
    </source>
</evidence>
<feature type="transmembrane region" description="Helical" evidence="1">
    <location>
        <begin position="17"/>
        <end position="35"/>
    </location>
</feature>
<reference evidence="2 3" key="1">
    <citation type="submission" date="2012-12" db="EMBL/GenBank/DDBJ databases">
        <title>Genome assembly of Fulvivirga imtechensis AK7.</title>
        <authorList>
            <person name="Nupur N."/>
            <person name="Khatri I."/>
            <person name="Kumar R."/>
            <person name="Subramanian S."/>
            <person name="Pinnaka A."/>
        </authorList>
    </citation>
    <scope>NUCLEOTIDE SEQUENCE [LARGE SCALE GENOMIC DNA]</scope>
    <source>
        <strain evidence="2 3">AK7</strain>
    </source>
</reference>
<evidence type="ECO:0000256" key="1">
    <source>
        <dbReference type="SAM" id="Phobius"/>
    </source>
</evidence>
<dbReference type="STRING" id="1237149.C900_05444"/>
<keyword evidence="1" id="KW-0812">Transmembrane</keyword>
<dbReference type="AlphaFoldDB" id="L8JJS3"/>
<keyword evidence="1" id="KW-1133">Transmembrane helix</keyword>
<gene>
    <name evidence="2" type="ORF">C900_05444</name>
</gene>
<keyword evidence="3" id="KW-1185">Reference proteome</keyword>
<accession>L8JJS3</accession>
<sequence>MDKEIEQLKRRIKKLKLFNIILIVYVVISLFIMVYNQLKG</sequence>
<evidence type="ECO:0000313" key="3">
    <source>
        <dbReference type="Proteomes" id="UP000011135"/>
    </source>
</evidence>
<name>L8JJS3_9BACT</name>
<keyword evidence="1" id="KW-0472">Membrane</keyword>
<dbReference type="RefSeq" id="WP_009582535.1">
    <property type="nucleotide sequence ID" value="NZ_AMZN01000084.1"/>
</dbReference>
<dbReference type="Proteomes" id="UP000011135">
    <property type="component" value="Unassembled WGS sequence"/>
</dbReference>
<dbReference type="EMBL" id="AMZN01000084">
    <property type="protein sequence ID" value="ELR69055.1"/>
    <property type="molecule type" value="Genomic_DNA"/>
</dbReference>
<protein>
    <submittedName>
        <fullName evidence="2">Uncharacterized protein</fullName>
    </submittedName>
</protein>
<comment type="caution">
    <text evidence="2">The sequence shown here is derived from an EMBL/GenBank/DDBJ whole genome shotgun (WGS) entry which is preliminary data.</text>
</comment>